<dbReference type="RefSeq" id="WP_067524283.1">
    <property type="nucleotide sequence ID" value="NZ_JABELX010000005.1"/>
</dbReference>
<reference evidence="1 2" key="1">
    <citation type="submission" date="2020-05" db="EMBL/GenBank/DDBJ databases">
        <title>MicrobeNet Type strains.</title>
        <authorList>
            <person name="Nicholson A.C."/>
        </authorList>
    </citation>
    <scope>NUCLEOTIDE SEQUENCE [LARGE SCALE GENOMIC DNA]</scope>
    <source>
        <strain evidence="1 2">JCM 3224</strain>
    </source>
</reference>
<dbReference type="Proteomes" id="UP000586827">
    <property type="component" value="Unassembled WGS sequence"/>
</dbReference>
<name>A0A849C8R3_9NOCA</name>
<organism evidence="1 2">
    <name type="scientific">Nocardia uniformis</name>
    <dbReference type="NCBI Taxonomy" id="53432"/>
    <lineage>
        <taxon>Bacteria</taxon>
        <taxon>Bacillati</taxon>
        <taxon>Actinomycetota</taxon>
        <taxon>Actinomycetes</taxon>
        <taxon>Mycobacteriales</taxon>
        <taxon>Nocardiaceae</taxon>
        <taxon>Nocardia</taxon>
    </lineage>
</organism>
<accession>A0A849C8R3</accession>
<proteinExistence type="predicted"/>
<comment type="caution">
    <text evidence="1">The sequence shown here is derived from an EMBL/GenBank/DDBJ whole genome shotgun (WGS) entry which is preliminary data.</text>
</comment>
<evidence type="ECO:0000313" key="2">
    <source>
        <dbReference type="Proteomes" id="UP000586827"/>
    </source>
</evidence>
<dbReference type="EMBL" id="JABELX010000005">
    <property type="protein sequence ID" value="NNH71249.1"/>
    <property type="molecule type" value="Genomic_DNA"/>
</dbReference>
<protein>
    <submittedName>
        <fullName evidence="1">Uncharacterized protein</fullName>
    </submittedName>
</protein>
<dbReference type="AlphaFoldDB" id="A0A849C8R3"/>
<evidence type="ECO:0000313" key="1">
    <source>
        <dbReference type="EMBL" id="NNH71249.1"/>
    </source>
</evidence>
<sequence>MRERILQSEDQLVVRYADLPELISLFTAQRFVHLPGLIRPDQAAYLLESTDGNLPRRVRCGLENVSWEEQELVALDPGYDFFRHPKLIRLIQALVGPVTINTLMCWTSHYGAGEYINPHRDRYGTVQLLVCLKSVRTQYQGGSLVIAGTELFLSAGDAVVFEATRIEHHTTPLFASAEDPSPSRIVLVGRYYT</sequence>
<keyword evidence="2" id="KW-1185">Reference proteome</keyword>
<gene>
    <name evidence="1" type="ORF">HLB23_15500</name>
</gene>
<dbReference type="Gene3D" id="2.60.120.620">
    <property type="entry name" value="q2cbj1_9rhob like domain"/>
    <property type="match status" value="1"/>
</dbReference>